<evidence type="ECO:0000259" key="5">
    <source>
        <dbReference type="PROSITE" id="PS50014"/>
    </source>
</evidence>
<dbReference type="Pfam" id="PF17035">
    <property type="entry name" value="BET"/>
    <property type="match status" value="1"/>
</dbReference>
<dbReference type="PRINTS" id="PR00503">
    <property type="entry name" value="BROMODOMAIN"/>
</dbReference>
<feature type="compositionally biased region" description="Gly residues" evidence="4">
    <location>
        <begin position="1026"/>
        <end position="1035"/>
    </location>
</feature>
<evidence type="ECO:0000259" key="6">
    <source>
        <dbReference type="PROSITE" id="PS51525"/>
    </source>
</evidence>
<dbReference type="Gene3D" id="1.20.920.10">
    <property type="entry name" value="Bromodomain-like"/>
    <property type="match status" value="2"/>
</dbReference>
<feature type="region of interest" description="Disordered" evidence="4">
    <location>
        <begin position="930"/>
        <end position="1414"/>
    </location>
</feature>
<feature type="compositionally biased region" description="Basic residues" evidence="4">
    <location>
        <begin position="262"/>
        <end position="272"/>
    </location>
</feature>
<dbReference type="Pfam" id="PF00439">
    <property type="entry name" value="Bromodomain"/>
    <property type="match status" value="2"/>
</dbReference>
<name>A0ABQ8J415_DERPT</name>
<dbReference type="PROSITE" id="PS50014">
    <property type="entry name" value="BROMODOMAIN_2"/>
    <property type="match status" value="2"/>
</dbReference>
<feature type="region of interest" description="Disordered" evidence="4">
    <location>
        <begin position="694"/>
        <end position="738"/>
    </location>
</feature>
<dbReference type="InterPro" id="IPR018359">
    <property type="entry name" value="Bromodomain_CS"/>
</dbReference>
<keyword evidence="8" id="KW-1185">Reference proteome</keyword>
<feature type="compositionally biased region" description="Polar residues" evidence="4">
    <location>
        <begin position="434"/>
        <end position="446"/>
    </location>
</feature>
<feature type="compositionally biased region" description="Low complexity" evidence="4">
    <location>
        <begin position="17"/>
        <end position="61"/>
    </location>
</feature>
<feature type="compositionally biased region" description="Low complexity" evidence="4">
    <location>
        <begin position="984"/>
        <end position="1007"/>
    </location>
</feature>
<feature type="region of interest" description="Disordered" evidence="4">
    <location>
        <begin position="638"/>
        <end position="677"/>
    </location>
</feature>
<dbReference type="InterPro" id="IPR031354">
    <property type="entry name" value="BRD4_CDT"/>
</dbReference>
<dbReference type="Pfam" id="PF17105">
    <property type="entry name" value="BRD4_CDT"/>
    <property type="match status" value="1"/>
</dbReference>
<feature type="compositionally biased region" description="Low complexity" evidence="4">
    <location>
        <begin position="1087"/>
        <end position="1111"/>
    </location>
</feature>
<feature type="compositionally biased region" description="Polar residues" evidence="4">
    <location>
        <begin position="1229"/>
        <end position="1257"/>
    </location>
</feature>
<dbReference type="InterPro" id="IPR036427">
    <property type="entry name" value="Bromodomain-like_sf"/>
</dbReference>
<dbReference type="PROSITE" id="PS51525">
    <property type="entry name" value="NET"/>
    <property type="match status" value="1"/>
</dbReference>
<feature type="compositionally biased region" description="Polar residues" evidence="4">
    <location>
        <begin position="396"/>
        <end position="407"/>
    </location>
</feature>
<feature type="compositionally biased region" description="Low complexity" evidence="4">
    <location>
        <begin position="76"/>
        <end position="90"/>
    </location>
</feature>
<sequence>MDTSNASSSNADILDQSFSSSNNSESNMSSSTTATAAAPTAIVVSQQQQQSSNLPPSSIQPGSSMLSSQQQHHDQTTSLVGQHQHQQQQQLSRNDGNLTQILIGTNPDGTPLYWNEPYVQPIQGVVQPITIPPFDKPHRNTNQLQYLLRIINRNIWKHQFAWPFHEPVNAEKLQLPDYHTIIRRPMDLGTIKKRLENCYYYSAQECMDDFRLMFNNCYLYNKEGDDVVMMGHSIEKLYNSKLSEMPREEIEIPIQVKNAKEKGKKGKGKSKTKTITPGSSRVLVMNTNSTTIPTTQLTSTPISTKQPLSLYSAQPSQQQQQLSSRQINNNNIGGPTTTTTVAQKSNISQTSNIVVPSTTPLLTCNNSSKTSTQMDSILSQNSSNIITQQQQSNNLPQRSNVDMNSIGQQQQSTSLLQTSHQQQQQPPPSTNSQYLNSSPSTVIPINTTTKTPKKGVKRKADTTTLELESLGGNNNNNNNFTAHIVNDDITKPSTMKTRRESGRPIKKPSKELPEIGKQKQSSKAKKGKLSEQMKYCGTILRELLSKKHKDNAWPFYDPVDADKLEIHDYYEVIKHPMDLNTVKRKLESREYNKPDEFAADIRLIFTNCYKYNSPDHAVVSMGRKLQDVFEMRYAKMPDFDDHSDKSDDEGVTSDDNNNNNYSSSSSCSESSDSDDDTNTLKTIQEQLKKLNEQVQQLAKKAERNSRKKKHRSKTNKPERKERGHGHIGAGGNNNNNSGGVVKVEVNDDLDAGSGYNHHHHHHHHHTGVGGVGGNQANLATINSQFPLNTFGGLNNDTFGTSGGIGAGTGSNALNANSVINNKKTKTTTKTNRKSTKAITVPQNTLNRIDSEEEDNARPMSYDEKRQLSLDINKLPGDKLGKVVQIIQQREPTLRDSNPDEIEIDFETLKPSTLRELESYVASCLKKKNTTIKDKRPSKAKEETEKKKQEIEKRLNDTGQLAANKKNKKADPYAFTEEENGVRLSESSSSDSDSSSDSSSSSSSSSDSSDSESESPKKKGNQNNQTGSGGGGGGSGQYNAPQHVPTFPGTLPINSPYTQPPPSSSSSFPNNSTGGGSNLSGIPPPPISSSNIPVPPSSSSSSFSSHVHPSLSNVSLQDSMNPGLHPPPPSSSSSSLAKNIPSQSQPPSSNSSSSSINSGGGGGNRASVAQTSLPNVLSRDSSSSGSSLISKLKEEPMSGGRMNDPDLVAYKSKTSNNSHQMMDNKKSLDSKSSMNTMSNSGLSSKKTAPTGDSNKQQKSSITSWSSQQQTTSGGSSSSGGGGNNSSNTGFLPKAENTFEQFRKQAKEKENREKQLKVAQERKQEQRQRLEKQHGGSIIPDEEELNTNQMDTNRTTRKHNPYDDIARHGKSTNSSPASDSNSMSPAFTNSVSERERQRQREQERRRREAIASQIDMNRQSDIMANFEEML</sequence>
<feature type="compositionally biased region" description="Low complexity" evidence="4">
    <location>
        <begin position="273"/>
        <end position="283"/>
    </location>
</feature>
<dbReference type="InterPro" id="IPR043508">
    <property type="entry name" value="Bromo_Brdt_I"/>
</dbReference>
<evidence type="ECO:0000256" key="1">
    <source>
        <dbReference type="ARBA" id="ARBA00022737"/>
    </source>
</evidence>
<dbReference type="SUPFAM" id="SSF47370">
    <property type="entry name" value="Bromodomain"/>
    <property type="match status" value="2"/>
</dbReference>
<feature type="domain" description="Bromo" evidence="5">
    <location>
        <begin position="547"/>
        <end position="619"/>
    </location>
</feature>
<evidence type="ECO:0000313" key="8">
    <source>
        <dbReference type="Proteomes" id="UP000887458"/>
    </source>
</evidence>
<feature type="compositionally biased region" description="Polar residues" evidence="4">
    <location>
        <begin position="1211"/>
        <end position="1220"/>
    </location>
</feature>
<dbReference type="Proteomes" id="UP000887458">
    <property type="component" value="Unassembled WGS sequence"/>
</dbReference>
<dbReference type="CDD" id="cd05497">
    <property type="entry name" value="Bromo_Brdt_I_like"/>
    <property type="match status" value="1"/>
</dbReference>
<dbReference type="InterPro" id="IPR001487">
    <property type="entry name" value="Bromodomain"/>
</dbReference>
<gene>
    <name evidence="7" type="ORF">DERP_007287</name>
</gene>
<feature type="compositionally biased region" description="Basic and acidic residues" evidence="4">
    <location>
        <begin position="930"/>
        <end position="955"/>
    </location>
</feature>
<dbReference type="SMART" id="SM00297">
    <property type="entry name" value="BROMO"/>
    <property type="match status" value="2"/>
</dbReference>
<proteinExistence type="predicted"/>
<reference evidence="7 8" key="2">
    <citation type="journal article" date="2022" name="Mol. Biol. Evol.">
        <title>Comparative Genomics Reveals Insights into the Divergent Evolution of Astigmatic Mites and Household Pest Adaptations.</title>
        <authorList>
            <person name="Xiong Q."/>
            <person name="Wan A.T."/>
            <person name="Liu X."/>
            <person name="Fung C.S."/>
            <person name="Xiao X."/>
            <person name="Malainual N."/>
            <person name="Hou J."/>
            <person name="Wang L."/>
            <person name="Wang M."/>
            <person name="Yang K.Y."/>
            <person name="Cui Y."/>
            <person name="Leung E.L."/>
            <person name="Nong W."/>
            <person name="Shin S.K."/>
            <person name="Au S.W."/>
            <person name="Jeong K.Y."/>
            <person name="Chew F.T."/>
            <person name="Hui J.H."/>
            <person name="Leung T.F."/>
            <person name="Tungtrongchitr A."/>
            <person name="Zhong N."/>
            <person name="Liu Z."/>
            <person name="Tsui S.K."/>
        </authorList>
    </citation>
    <scope>NUCLEOTIDE SEQUENCE [LARGE SCALE GENOMIC DNA]</scope>
    <source>
        <strain evidence="7">Derp</strain>
    </source>
</reference>
<accession>A0ABQ8J415</accession>
<feature type="compositionally biased region" description="Polar residues" evidence="4">
    <location>
        <begin position="1"/>
        <end position="11"/>
    </location>
</feature>
<dbReference type="InterPro" id="IPR027353">
    <property type="entry name" value="NET_dom"/>
</dbReference>
<dbReference type="InterPro" id="IPR038336">
    <property type="entry name" value="NET_sf"/>
</dbReference>
<feature type="region of interest" description="Disordered" evidence="4">
    <location>
        <begin position="494"/>
        <end position="528"/>
    </location>
</feature>
<feature type="compositionally biased region" description="Basic residues" evidence="4">
    <location>
        <begin position="705"/>
        <end position="714"/>
    </location>
</feature>
<feature type="region of interest" description="Disordered" evidence="4">
    <location>
        <begin position="387"/>
        <end position="459"/>
    </location>
</feature>
<feature type="compositionally biased region" description="Low complexity" evidence="4">
    <location>
        <begin position="1258"/>
        <end position="1274"/>
    </location>
</feature>
<reference evidence="7 8" key="1">
    <citation type="journal article" date="2018" name="J. Allergy Clin. Immunol.">
        <title>High-quality assembly of Dermatophagoides pteronyssinus genome and transcriptome reveals a wide range of novel allergens.</title>
        <authorList>
            <person name="Liu X.Y."/>
            <person name="Yang K.Y."/>
            <person name="Wang M.Q."/>
            <person name="Kwok J.S."/>
            <person name="Zeng X."/>
            <person name="Yang Z."/>
            <person name="Xiao X.J."/>
            <person name="Lau C.P."/>
            <person name="Li Y."/>
            <person name="Huang Z.M."/>
            <person name="Ba J.G."/>
            <person name="Yim A.K."/>
            <person name="Ouyang C.Y."/>
            <person name="Ngai S.M."/>
            <person name="Chan T.F."/>
            <person name="Leung E.L."/>
            <person name="Liu L."/>
            <person name="Liu Z.G."/>
            <person name="Tsui S.K."/>
        </authorList>
    </citation>
    <scope>NUCLEOTIDE SEQUENCE [LARGE SCALE GENOMIC DNA]</scope>
    <source>
        <strain evidence="7">Derp</strain>
    </source>
</reference>
<feature type="compositionally biased region" description="Basic and acidic residues" evidence="4">
    <location>
        <begin position="1390"/>
        <end position="1407"/>
    </location>
</feature>
<feature type="compositionally biased region" description="Low complexity" evidence="4">
    <location>
        <begin position="1369"/>
        <end position="1384"/>
    </location>
</feature>
<feature type="compositionally biased region" description="Basic and acidic residues" evidence="4">
    <location>
        <begin position="1299"/>
        <end position="1332"/>
    </location>
</feature>
<keyword evidence="1" id="KW-0677">Repeat</keyword>
<dbReference type="EMBL" id="NJHN03000077">
    <property type="protein sequence ID" value="KAH9417290.1"/>
    <property type="molecule type" value="Genomic_DNA"/>
</dbReference>
<evidence type="ECO:0000313" key="7">
    <source>
        <dbReference type="EMBL" id="KAH9417290.1"/>
    </source>
</evidence>
<feature type="compositionally biased region" description="Low complexity" evidence="4">
    <location>
        <begin position="1176"/>
        <end position="1189"/>
    </location>
</feature>
<organism evidence="7 8">
    <name type="scientific">Dermatophagoides pteronyssinus</name>
    <name type="common">European house dust mite</name>
    <dbReference type="NCBI Taxonomy" id="6956"/>
    <lineage>
        <taxon>Eukaryota</taxon>
        <taxon>Metazoa</taxon>
        <taxon>Ecdysozoa</taxon>
        <taxon>Arthropoda</taxon>
        <taxon>Chelicerata</taxon>
        <taxon>Arachnida</taxon>
        <taxon>Acari</taxon>
        <taxon>Acariformes</taxon>
        <taxon>Sarcoptiformes</taxon>
        <taxon>Astigmata</taxon>
        <taxon>Psoroptidia</taxon>
        <taxon>Analgoidea</taxon>
        <taxon>Pyroglyphidae</taxon>
        <taxon>Dermatophagoidinae</taxon>
        <taxon>Dermatophagoides</taxon>
    </lineage>
</organism>
<dbReference type="InterPro" id="IPR050935">
    <property type="entry name" value="Bromo_chromatin_reader"/>
</dbReference>
<feature type="region of interest" description="Disordered" evidence="4">
    <location>
        <begin position="256"/>
        <end position="283"/>
    </location>
</feature>
<evidence type="ECO:0008006" key="9">
    <source>
        <dbReference type="Google" id="ProtNLM"/>
    </source>
</evidence>
<comment type="caution">
    <text evidence="7">The sequence shown here is derived from an EMBL/GenBank/DDBJ whole genome shotgun (WGS) entry which is preliminary data.</text>
</comment>
<evidence type="ECO:0000256" key="2">
    <source>
        <dbReference type="ARBA" id="ARBA00023117"/>
    </source>
</evidence>
<dbReference type="Gene3D" id="1.20.1270.220">
    <property type="match status" value="1"/>
</dbReference>
<protein>
    <recommendedName>
        <fullName evidence="9">Homeotic protein female sterile-like</fullName>
    </recommendedName>
</protein>
<evidence type="ECO:0000256" key="3">
    <source>
        <dbReference type="PROSITE-ProRule" id="PRU00035"/>
    </source>
</evidence>
<keyword evidence="2 3" id="KW-0103">Bromodomain</keyword>
<dbReference type="PANTHER" id="PTHR22880:SF225">
    <property type="entry name" value="BROMODOMAIN-CONTAINING PROTEIN BET-1-RELATED"/>
    <property type="match status" value="1"/>
</dbReference>
<feature type="domain" description="NET" evidence="6">
    <location>
        <begin position="849"/>
        <end position="931"/>
    </location>
</feature>
<dbReference type="PANTHER" id="PTHR22880">
    <property type="entry name" value="FALZ-RELATED BROMODOMAIN-CONTAINING PROTEINS"/>
    <property type="match status" value="1"/>
</dbReference>
<feature type="compositionally biased region" description="Basic and acidic residues" evidence="4">
    <location>
        <begin position="497"/>
        <end position="517"/>
    </location>
</feature>
<feature type="domain" description="Bromo" evidence="5">
    <location>
        <begin position="156"/>
        <end position="228"/>
    </location>
</feature>
<dbReference type="PROSITE" id="PS00633">
    <property type="entry name" value="BROMODOMAIN_1"/>
    <property type="match status" value="2"/>
</dbReference>
<feature type="compositionally biased region" description="Low complexity" evidence="4">
    <location>
        <begin position="408"/>
        <end position="424"/>
    </location>
</feature>
<dbReference type="InterPro" id="IPR043509">
    <property type="entry name" value="Bromo_Brdt_II"/>
</dbReference>
<feature type="compositionally biased region" description="Low complexity" evidence="4">
    <location>
        <begin position="653"/>
        <end position="670"/>
    </location>
</feature>
<feature type="region of interest" description="Disordered" evidence="4">
    <location>
        <begin position="310"/>
        <end position="339"/>
    </location>
</feature>
<feature type="compositionally biased region" description="Low complexity" evidence="4">
    <location>
        <begin position="1130"/>
        <end position="1156"/>
    </location>
</feature>
<evidence type="ECO:0000256" key="4">
    <source>
        <dbReference type="SAM" id="MobiDB-lite"/>
    </source>
</evidence>
<feature type="region of interest" description="Disordered" evidence="4">
    <location>
        <begin position="1"/>
        <end position="94"/>
    </location>
</feature>
<dbReference type="CDD" id="cd05498">
    <property type="entry name" value="Bromo_Brdt_II_like"/>
    <property type="match status" value="1"/>
</dbReference>